<keyword evidence="1" id="KW-0732">Signal</keyword>
<evidence type="ECO:0000313" key="3">
    <source>
        <dbReference type="Proteomes" id="UP001589688"/>
    </source>
</evidence>
<comment type="caution">
    <text evidence="2">The sequence shown here is derived from an EMBL/GenBank/DDBJ whole genome shotgun (WGS) entry which is preliminary data.</text>
</comment>
<evidence type="ECO:0000256" key="1">
    <source>
        <dbReference type="SAM" id="SignalP"/>
    </source>
</evidence>
<dbReference type="SUPFAM" id="SSF48452">
    <property type="entry name" value="TPR-like"/>
    <property type="match status" value="2"/>
</dbReference>
<organism evidence="2 3">
    <name type="scientific">Hallella seregens ATCC 51272</name>
    <dbReference type="NCBI Taxonomy" id="1336250"/>
    <lineage>
        <taxon>Bacteria</taxon>
        <taxon>Pseudomonadati</taxon>
        <taxon>Bacteroidota</taxon>
        <taxon>Bacteroidia</taxon>
        <taxon>Bacteroidales</taxon>
        <taxon>Prevotellaceae</taxon>
        <taxon>Hallella</taxon>
    </lineage>
</organism>
<dbReference type="Pfam" id="PF13365">
    <property type="entry name" value="Trypsin_2"/>
    <property type="match status" value="1"/>
</dbReference>
<sequence length="558" mass="62341">MMKRFKIYSLLIATVCLAPSGAWSQPAAVKQAAQSVFTLTTFNADGTIHSSTHGVFTGKDNEAIAMWHPFDGAQRAVVIDMQGRQHEVEAMLGVSELYDVCRFRVQGKALKSLPITTSDEAPASVYLVDYSPKKPTVTRLTPQRIEKFMTSNNYYVFNDVDISSTALGCPIVDDAGRLLGIMQRPENGGQAFSSDARLTTTFEINGLTLNDRTMRATGIRTALPDDEQQATLTLMIAAQQTDSAKVAAYIDEFIQKFPTSTEGYNTRANQYLRQGKLDLADATYGLEVKRAEKKDQAYMDYAKAVYHALLTGIDSTYTKWSLAKALELAQQAYSLNPLPVYKHLQAQILFSQEKYQEAYEQFMELQKTALGNYGEVFYEAAQCKIQLKAPLAETMALLDSAVNVQKGPASAPYVLARARAYEATGEYRKAFVDYLAYDSLINYRGTHDFYYTKYRCEMKLHQYQIALNDIAHAIVLNRTEPTYYAEMASLQLRINQPADAIKTCNLGLQITQDYPDLYIIMGIAQCESKQKEAGLLSLQKAKELGDSRADGLISKYNK</sequence>
<accession>A0ABV5ZJH2</accession>
<dbReference type="Gene3D" id="1.25.40.10">
    <property type="entry name" value="Tetratricopeptide repeat domain"/>
    <property type="match status" value="2"/>
</dbReference>
<dbReference type="InterPro" id="IPR009003">
    <property type="entry name" value="Peptidase_S1_PA"/>
</dbReference>
<name>A0ABV5ZJH2_9BACT</name>
<dbReference type="Gene3D" id="2.40.10.120">
    <property type="match status" value="1"/>
</dbReference>
<proteinExistence type="predicted"/>
<dbReference type="RefSeq" id="WP_084567357.1">
    <property type="nucleotide sequence ID" value="NZ_JADU01000026.1"/>
</dbReference>
<feature type="chain" id="PRO_5047184163" evidence="1">
    <location>
        <begin position="25"/>
        <end position="558"/>
    </location>
</feature>
<dbReference type="EMBL" id="JBHLZF010000002">
    <property type="protein sequence ID" value="MFB9897509.1"/>
    <property type="molecule type" value="Genomic_DNA"/>
</dbReference>
<evidence type="ECO:0000313" key="2">
    <source>
        <dbReference type="EMBL" id="MFB9897509.1"/>
    </source>
</evidence>
<protein>
    <submittedName>
        <fullName evidence="2">Trypsin-like peptidase domain-containing protein</fullName>
    </submittedName>
</protein>
<dbReference type="Proteomes" id="UP001589688">
    <property type="component" value="Unassembled WGS sequence"/>
</dbReference>
<keyword evidence="3" id="KW-1185">Reference proteome</keyword>
<gene>
    <name evidence="2" type="ORF">ACFFK8_06805</name>
</gene>
<dbReference type="SUPFAM" id="SSF50494">
    <property type="entry name" value="Trypsin-like serine proteases"/>
    <property type="match status" value="1"/>
</dbReference>
<reference evidence="2 3" key="1">
    <citation type="submission" date="2024-09" db="EMBL/GenBank/DDBJ databases">
        <authorList>
            <person name="Sun Q."/>
            <person name="Mori K."/>
        </authorList>
    </citation>
    <scope>NUCLEOTIDE SEQUENCE [LARGE SCALE GENOMIC DNA]</scope>
    <source>
        <strain evidence="2 3">ATCC 51272</strain>
    </source>
</reference>
<dbReference type="InterPro" id="IPR011990">
    <property type="entry name" value="TPR-like_helical_dom_sf"/>
</dbReference>
<feature type="signal peptide" evidence="1">
    <location>
        <begin position="1"/>
        <end position="24"/>
    </location>
</feature>